<dbReference type="RefSeq" id="WP_258818990.1">
    <property type="nucleotide sequence ID" value="NZ_JANUGW010000021.1"/>
</dbReference>
<evidence type="ECO:0000313" key="3">
    <source>
        <dbReference type="Proteomes" id="UP001204151"/>
    </source>
</evidence>
<organism evidence="2 3">
    <name type="scientific">Massilia pinisoli</name>
    <dbReference type="NCBI Taxonomy" id="1772194"/>
    <lineage>
        <taxon>Bacteria</taxon>
        <taxon>Pseudomonadati</taxon>
        <taxon>Pseudomonadota</taxon>
        <taxon>Betaproteobacteria</taxon>
        <taxon>Burkholderiales</taxon>
        <taxon>Oxalobacteraceae</taxon>
        <taxon>Telluria group</taxon>
        <taxon>Massilia</taxon>
    </lineage>
</organism>
<proteinExistence type="predicted"/>
<dbReference type="InterPro" id="IPR010610">
    <property type="entry name" value="EryCIII-like_C"/>
</dbReference>
<evidence type="ECO:0000313" key="2">
    <source>
        <dbReference type="EMBL" id="MCS0584437.1"/>
    </source>
</evidence>
<sequence>MERIKILFFAEAVTLAHVGRPIALAQSLDPARFDVHFACADGYDFCFTGTQFTRWTIRSIPSQQFLDALAGGKPVYNTATLAGYVEDDLRVLDAVRPDIVVGDFRLSLSVSARLRGIPYVSLMNAYWSPYVVQHYAVPHIPLTRLLPIRIANAIFRMARPVAFASHSVPLNRVRRQYGLPSLGTDLRKVYTDADYSMYADVPELFPPKNLLPQQHAYIGPIIWAPPLAKPDWWDTLPQDKPIIYVTLGSSGQGRLLPLVLDALAALPVTVIAATAGTIDVAGAPANAFVAPYLPGDLAARRASLVICNGGSPTSQQALVAGVPVLGIAANLDQFLNMSGVMKAGAGALLRADRFRAKKLARQVSAMLDDRTLATSARRVADAFANYPAPQRMAAFLEGVRAFHRFAPSHGTDGQQVAGVADDDGSAVLTNLH</sequence>
<protein>
    <submittedName>
        <fullName evidence="2">Glycosyltransferase</fullName>
    </submittedName>
</protein>
<evidence type="ECO:0000259" key="1">
    <source>
        <dbReference type="Pfam" id="PF06722"/>
    </source>
</evidence>
<dbReference type="EMBL" id="JANUGW010000021">
    <property type="protein sequence ID" value="MCS0584437.1"/>
    <property type="molecule type" value="Genomic_DNA"/>
</dbReference>
<dbReference type="Proteomes" id="UP001204151">
    <property type="component" value="Unassembled WGS sequence"/>
</dbReference>
<reference evidence="2 3" key="1">
    <citation type="submission" date="2022-08" db="EMBL/GenBank/DDBJ databases">
        <title>Reclassification of Massilia species as members of the genera Telluria, Duganella, Pseudoduganella, Mokoshia gen. nov. and Zemynaea gen. nov. using orthogonal and non-orthogonal genome-based approaches.</title>
        <authorList>
            <person name="Bowman J.P."/>
        </authorList>
    </citation>
    <scope>NUCLEOTIDE SEQUENCE [LARGE SCALE GENOMIC DNA]</scope>
    <source>
        <strain evidence="2 3">JCM 31316</strain>
    </source>
</reference>
<keyword evidence="3" id="KW-1185">Reference proteome</keyword>
<name>A0ABT1ZWY4_9BURK</name>
<accession>A0ABT1ZWY4</accession>
<dbReference type="PANTHER" id="PTHR21015:SF22">
    <property type="entry name" value="GLYCOSYLTRANSFERASE"/>
    <property type="match status" value="1"/>
</dbReference>
<dbReference type="Pfam" id="PF06722">
    <property type="entry name" value="EryCIII-like_C"/>
    <property type="match status" value="1"/>
</dbReference>
<comment type="caution">
    <text evidence="2">The sequence shown here is derived from an EMBL/GenBank/DDBJ whole genome shotgun (WGS) entry which is preliminary data.</text>
</comment>
<gene>
    <name evidence="2" type="ORF">NX784_22860</name>
</gene>
<dbReference type="Gene3D" id="3.40.50.2000">
    <property type="entry name" value="Glycogen Phosphorylase B"/>
    <property type="match status" value="2"/>
</dbReference>
<dbReference type="PANTHER" id="PTHR21015">
    <property type="entry name" value="UDP-N-ACETYLGLUCOSAMINE--N-ACETYLMURAMYL-(PENTAPEPTIDE) PYROPHOSPHORYL-UNDECAPRENOL N-ACETYLGLUCOSAMINE TRANSFERASE 1"/>
    <property type="match status" value="1"/>
</dbReference>
<feature type="domain" description="Erythromycin biosynthesis protein CIII-like C-terminal" evidence="1">
    <location>
        <begin position="259"/>
        <end position="396"/>
    </location>
</feature>
<dbReference type="SUPFAM" id="SSF53756">
    <property type="entry name" value="UDP-Glycosyltransferase/glycogen phosphorylase"/>
    <property type="match status" value="1"/>
</dbReference>